<gene>
    <name evidence="7" type="ORF">HYG85_07705</name>
</gene>
<dbReference type="PANTHER" id="PTHR43308">
    <property type="entry name" value="OUTER MEMBRANE PROTEIN ALPHA-RELATED"/>
    <property type="match status" value="1"/>
</dbReference>
<dbReference type="KEGG" id="vgu:HYG85_07705"/>
<evidence type="ECO:0000256" key="5">
    <source>
        <dbReference type="SAM" id="SignalP"/>
    </source>
</evidence>
<dbReference type="InterPro" id="IPR051465">
    <property type="entry name" value="Cell_Envelope_Struct_Comp"/>
</dbReference>
<evidence type="ECO:0000256" key="2">
    <source>
        <dbReference type="ARBA" id="ARBA00022729"/>
    </source>
</evidence>
<dbReference type="Pfam" id="PF00395">
    <property type="entry name" value="SLH"/>
    <property type="match status" value="3"/>
</dbReference>
<protein>
    <submittedName>
        <fullName evidence="7">Ig-like domain-containing protein</fullName>
    </submittedName>
</protein>
<sequence length="1110" mass="123230">MSSNKKLLTLILMAAMVLIALPNRVFAEEVSVIVQSKGNDLKVTTNKEDDSLIESGDFILYKGITTVKELKEHLIKDPNANWCVKNEGTDVLTDEDVLSYKQVVDDKYYYRLMVYVDGGDYNNYLIKVEEPISLELESEKCDGNNYLDVNKFLDMKKGEYYYAIKSESIWGREITPITSVKELKDMIKKKDERAVWAFKNKNNQEKQDDDLLQNNDIVSVTGTKDQERDYIVELTQKNLIYSIVYDINYDTKKIISDTKKITEKTTVEQFRSGIISVDGCTYDIWRNDIKLTNDEYLADGDILKAEGELPHPIFKDLEDVNEEYTITVLDVNTISFNTNGGTGTAPQSISVIDGESSTTLPDGTTITAPSGMIFSGWNTQEDGKGIDYSAGDIINTVTDDISLYAKWVSDTVPPSIISLSPTTGADNMGLDDNLQITFDENVVAGAGDIKIYKKCNDSCIESIDVTSEQISGTGTKTITINPNTTLKGGTQYYIKIDGTCFKDENNNNYPGIADKETWKFTTAGEIDITPPAISSTIPSNGANNISLNNNLEITFDEKVTVGTGNIKIYKSKDDSLLESIDVTGKKVTGNGTNKINIAIDSTYGEGTEYYILIDGTCFADENSNTYAGISDKSSWKFTTIKNSHPGGGDTSPSGDTSTGDSSSNSDTSTSTTKPTNKGIIVIVNGQKQTAGTEKIKVENGQKSVDLIVDGDMVDKKIQQVIKEQKKLKPEQQKEIDNIVEVPVSTQNADSISTTLTGDIIKKMEQDEFKLSINTEDVDYIIPAKEVSVEEVADTLGVSEENLGKIEIEVKIQKMDKTISKQITEHAKENNQEIVFPPVEFKVIAKSVSTKDKKEITISRFNQYVERIMEIPKGIDPSKITTGIVYNEDGTFSHIPTIVFSKGGKYYAKLQSLTNSSYSVIWNEITVASVENHWSKNQVNDMASRLIIKDPENFQPDAEITRGEFAEYITKALGLYRTNVAKDNLFKDVDSTNELADAITTAVEYDIIKGYPDGTFRPDAKITREEAMTMYATAMDIVGLKEIDSNRIEKYKDNQEVSQWAYESVNKTLSAGVFNSRTQNNDTIAPQEPFTYAEAATAIRNLLVKSELINK</sequence>
<dbReference type="RefSeq" id="WP_212693010.1">
    <property type="nucleotide sequence ID" value="NZ_CP058561.1"/>
</dbReference>
<organism evidence="7 8">
    <name type="scientific">Vallitalea guaymasensis</name>
    <dbReference type="NCBI Taxonomy" id="1185412"/>
    <lineage>
        <taxon>Bacteria</taxon>
        <taxon>Bacillati</taxon>
        <taxon>Bacillota</taxon>
        <taxon>Clostridia</taxon>
        <taxon>Lachnospirales</taxon>
        <taxon>Vallitaleaceae</taxon>
        <taxon>Vallitalea</taxon>
    </lineage>
</organism>
<comment type="subcellular location">
    <subcellularLocation>
        <location evidence="1">Cell envelope</location>
    </subcellularLocation>
</comment>
<keyword evidence="3" id="KW-0677">Repeat</keyword>
<dbReference type="AlphaFoldDB" id="A0A8J8M9H1"/>
<dbReference type="Pfam" id="PF13205">
    <property type="entry name" value="Big_5"/>
    <property type="match status" value="2"/>
</dbReference>
<evidence type="ECO:0000256" key="4">
    <source>
        <dbReference type="SAM" id="MobiDB-lite"/>
    </source>
</evidence>
<evidence type="ECO:0000259" key="6">
    <source>
        <dbReference type="PROSITE" id="PS51272"/>
    </source>
</evidence>
<dbReference type="Gene3D" id="2.60.40.4270">
    <property type="entry name" value="Listeria-Bacteroides repeat domain"/>
    <property type="match status" value="1"/>
</dbReference>
<name>A0A8J8M9H1_9FIRM</name>
<feature type="domain" description="SLH" evidence="6">
    <location>
        <begin position="981"/>
        <end position="1044"/>
    </location>
</feature>
<feature type="domain" description="SLH" evidence="6">
    <location>
        <begin position="921"/>
        <end position="980"/>
    </location>
</feature>
<dbReference type="PROSITE" id="PS51272">
    <property type="entry name" value="SLH"/>
    <property type="match status" value="3"/>
</dbReference>
<evidence type="ECO:0000313" key="7">
    <source>
        <dbReference type="EMBL" id="QUH28803.1"/>
    </source>
</evidence>
<keyword evidence="8" id="KW-1185">Reference proteome</keyword>
<dbReference type="EMBL" id="CP058561">
    <property type="protein sequence ID" value="QUH28803.1"/>
    <property type="molecule type" value="Genomic_DNA"/>
</dbReference>
<evidence type="ECO:0000313" key="8">
    <source>
        <dbReference type="Proteomes" id="UP000677305"/>
    </source>
</evidence>
<feature type="domain" description="SLH" evidence="6">
    <location>
        <begin position="1047"/>
        <end position="1110"/>
    </location>
</feature>
<dbReference type="Proteomes" id="UP000677305">
    <property type="component" value="Chromosome"/>
</dbReference>
<dbReference type="InterPro" id="IPR042229">
    <property type="entry name" value="Listeria/Bacterioides_rpt_sf"/>
</dbReference>
<dbReference type="InterPro" id="IPR001119">
    <property type="entry name" value="SLH_dom"/>
</dbReference>
<accession>A0A8J8M9H1</accession>
<reference evidence="7 8" key="1">
    <citation type="submission" date="2020-07" db="EMBL/GenBank/DDBJ databases">
        <title>Vallitalea guaymasensis genome.</title>
        <authorList>
            <person name="Postec A."/>
        </authorList>
    </citation>
    <scope>NUCLEOTIDE SEQUENCE [LARGE SCALE GENOMIC DNA]</scope>
    <source>
        <strain evidence="7 8">Ra1766G1</strain>
    </source>
</reference>
<evidence type="ECO:0000256" key="1">
    <source>
        <dbReference type="ARBA" id="ARBA00004196"/>
    </source>
</evidence>
<dbReference type="InterPro" id="IPR032812">
    <property type="entry name" value="SbsA_Ig"/>
</dbReference>
<feature type="region of interest" description="Disordered" evidence="4">
    <location>
        <begin position="640"/>
        <end position="679"/>
    </location>
</feature>
<evidence type="ECO:0000256" key="3">
    <source>
        <dbReference type="ARBA" id="ARBA00022737"/>
    </source>
</evidence>
<dbReference type="PANTHER" id="PTHR43308:SF5">
    <property type="entry name" value="S-LAYER PROTEIN _ PEPTIDOGLYCAN ENDO-BETA-N-ACETYLGLUCOSAMINIDASE"/>
    <property type="match status" value="1"/>
</dbReference>
<dbReference type="Pfam" id="PF09479">
    <property type="entry name" value="Flg_new"/>
    <property type="match status" value="1"/>
</dbReference>
<keyword evidence="2 5" id="KW-0732">Signal</keyword>
<dbReference type="InterPro" id="IPR013378">
    <property type="entry name" value="InlB-like_B-rpt"/>
</dbReference>
<proteinExistence type="predicted"/>
<feature type="chain" id="PRO_5035161424" evidence="5">
    <location>
        <begin position="28"/>
        <end position="1110"/>
    </location>
</feature>
<feature type="compositionally biased region" description="Low complexity" evidence="4">
    <location>
        <begin position="650"/>
        <end position="678"/>
    </location>
</feature>
<dbReference type="GO" id="GO:0030313">
    <property type="term" value="C:cell envelope"/>
    <property type="evidence" value="ECO:0007669"/>
    <property type="project" value="UniProtKB-SubCell"/>
</dbReference>
<feature type="signal peptide" evidence="5">
    <location>
        <begin position="1"/>
        <end position="27"/>
    </location>
</feature>